<dbReference type="SMART" id="SM00530">
    <property type="entry name" value="HTH_XRE"/>
    <property type="match status" value="1"/>
</dbReference>
<organism evidence="3 4">
    <name type="scientific">Candidatus Roizmanbacteria bacterium CG07_land_8_20_14_0_80_34_15</name>
    <dbReference type="NCBI Taxonomy" id="1974849"/>
    <lineage>
        <taxon>Bacteria</taxon>
        <taxon>Candidatus Roizmaniibacteriota</taxon>
    </lineage>
</organism>
<dbReference type="EMBL" id="PEWY01000039">
    <property type="protein sequence ID" value="PIU37340.1"/>
    <property type="molecule type" value="Genomic_DNA"/>
</dbReference>
<feature type="domain" description="HTH cro/C1-type" evidence="2">
    <location>
        <begin position="33"/>
        <end position="87"/>
    </location>
</feature>
<comment type="caution">
    <text evidence="3">The sequence shown here is derived from an EMBL/GenBank/DDBJ whole genome shotgun (WGS) entry which is preliminary data.</text>
</comment>
<sequence>MVGYKRLTDISGYIKLLFNVRENFFYEKLGNVILRLRENKKLTQEQLCFLCEINRSYLFKIERGLTNPSIKTLSKICKTLRIKICDLIKKI</sequence>
<dbReference type="GO" id="GO:0003700">
    <property type="term" value="F:DNA-binding transcription factor activity"/>
    <property type="evidence" value="ECO:0007669"/>
    <property type="project" value="TreeGrafter"/>
</dbReference>
<dbReference type="InterPro" id="IPR010982">
    <property type="entry name" value="Lambda_DNA-bd_dom_sf"/>
</dbReference>
<dbReference type="InterPro" id="IPR050807">
    <property type="entry name" value="TransReg_Diox_bact_type"/>
</dbReference>
<keyword evidence="1" id="KW-0238">DNA-binding</keyword>
<proteinExistence type="predicted"/>
<dbReference type="GO" id="GO:0005829">
    <property type="term" value="C:cytosol"/>
    <property type="evidence" value="ECO:0007669"/>
    <property type="project" value="TreeGrafter"/>
</dbReference>
<dbReference type="InterPro" id="IPR001387">
    <property type="entry name" value="Cro/C1-type_HTH"/>
</dbReference>
<accession>A0A2M6YV10</accession>
<name>A0A2M6YV10_9BACT</name>
<dbReference type="Gene3D" id="1.10.260.40">
    <property type="entry name" value="lambda repressor-like DNA-binding domains"/>
    <property type="match status" value="1"/>
</dbReference>
<dbReference type="PANTHER" id="PTHR46797:SF1">
    <property type="entry name" value="METHYLPHOSPHONATE SYNTHASE"/>
    <property type="match status" value="1"/>
</dbReference>
<dbReference type="PANTHER" id="PTHR46797">
    <property type="entry name" value="HTH-TYPE TRANSCRIPTIONAL REGULATOR"/>
    <property type="match status" value="1"/>
</dbReference>
<evidence type="ECO:0000313" key="3">
    <source>
        <dbReference type="EMBL" id="PIU37340.1"/>
    </source>
</evidence>
<dbReference type="GO" id="GO:0003677">
    <property type="term" value="F:DNA binding"/>
    <property type="evidence" value="ECO:0007669"/>
    <property type="project" value="UniProtKB-KW"/>
</dbReference>
<evidence type="ECO:0000256" key="1">
    <source>
        <dbReference type="ARBA" id="ARBA00023125"/>
    </source>
</evidence>
<dbReference type="Pfam" id="PF01381">
    <property type="entry name" value="HTH_3"/>
    <property type="match status" value="1"/>
</dbReference>
<reference evidence="4" key="1">
    <citation type="submission" date="2017-09" db="EMBL/GenBank/DDBJ databases">
        <title>Depth-based differentiation of microbial function through sediment-hosted aquifers and enrichment of novel symbionts in the deep terrestrial subsurface.</title>
        <authorList>
            <person name="Probst A.J."/>
            <person name="Ladd B."/>
            <person name="Jarett J.K."/>
            <person name="Geller-Mcgrath D.E."/>
            <person name="Sieber C.M.K."/>
            <person name="Emerson J.B."/>
            <person name="Anantharaman K."/>
            <person name="Thomas B.C."/>
            <person name="Malmstrom R."/>
            <person name="Stieglmeier M."/>
            <person name="Klingl A."/>
            <person name="Woyke T."/>
            <person name="Ryan C.M."/>
            <person name="Banfield J.F."/>
        </authorList>
    </citation>
    <scope>NUCLEOTIDE SEQUENCE [LARGE SCALE GENOMIC DNA]</scope>
</reference>
<dbReference type="PROSITE" id="PS50943">
    <property type="entry name" value="HTH_CROC1"/>
    <property type="match status" value="1"/>
</dbReference>
<dbReference type="AlphaFoldDB" id="A0A2M6YV10"/>
<gene>
    <name evidence="3" type="ORF">COT02_01400</name>
</gene>
<dbReference type="SUPFAM" id="SSF47413">
    <property type="entry name" value="lambda repressor-like DNA-binding domains"/>
    <property type="match status" value="1"/>
</dbReference>
<protein>
    <submittedName>
        <fullName evidence="3">XRE family transcriptional regulator</fullName>
    </submittedName>
</protein>
<evidence type="ECO:0000313" key="4">
    <source>
        <dbReference type="Proteomes" id="UP000230184"/>
    </source>
</evidence>
<dbReference type="Proteomes" id="UP000230184">
    <property type="component" value="Unassembled WGS sequence"/>
</dbReference>
<evidence type="ECO:0000259" key="2">
    <source>
        <dbReference type="PROSITE" id="PS50943"/>
    </source>
</evidence>
<dbReference type="CDD" id="cd00093">
    <property type="entry name" value="HTH_XRE"/>
    <property type="match status" value="1"/>
</dbReference>